<evidence type="ECO:0000256" key="5">
    <source>
        <dbReference type="ARBA" id="ARBA00023157"/>
    </source>
</evidence>
<dbReference type="InterPro" id="IPR004263">
    <property type="entry name" value="Exostosin"/>
</dbReference>
<dbReference type="SUPFAM" id="SSF75005">
    <property type="entry name" value="Arabinanase/levansucrase/invertase"/>
    <property type="match status" value="1"/>
</dbReference>
<proteinExistence type="inferred from homology"/>
<evidence type="ECO:0000259" key="10">
    <source>
        <dbReference type="Pfam" id="PF24793"/>
    </source>
</evidence>
<dbReference type="InterPro" id="IPR023296">
    <property type="entry name" value="Glyco_hydro_beta-prop_sf"/>
</dbReference>
<dbReference type="OrthoDB" id="5954868at2759"/>
<dbReference type="EMBL" id="SIDB01000007">
    <property type="protein sequence ID" value="KAI3430612.1"/>
    <property type="molecule type" value="Genomic_DNA"/>
</dbReference>
<gene>
    <name evidence="11" type="ORF">D9Q98_005204</name>
</gene>
<feature type="transmembrane region" description="Helical" evidence="7">
    <location>
        <begin position="379"/>
        <end position="400"/>
    </location>
</feature>
<keyword evidence="8" id="KW-0732">Signal</keyword>
<dbReference type="PANTHER" id="PTHR48261">
    <property type="entry name" value="ACETYLGLUCOSAMINYLTRANSFERASE"/>
    <property type="match status" value="1"/>
</dbReference>
<keyword evidence="7" id="KW-0812">Transmembrane</keyword>
<protein>
    <recommendedName>
        <fullName evidence="13">Glycosyl transferase 64 domain-containing protein</fullName>
    </recommendedName>
</protein>
<comment type="caution">
    <text evidence="11">The sequence shown here is derived from an EMBL/GenBank/DDBJ whole genome shotgun (WGS) entry which is preliminary data.</text>
</comment>
<feature type="chain" id="PRO_5039658365" description="Glycosyl transferase 64 domain-containing protein" evidence="8">
    <location>
        <begin position="26"/>
        <end position="847"/>
    </location>
</feature>
<dbReference type="InterPro" id="IPR056442">
    <property type="entry name" value="GINT1_N"/>
</dbReference>
<reference evidence="11" key="2">
    <citation type="submission" date="2020-11" db="EMBL/GenBank/DDBJ databases">
        <authorList>
            <person name="Cecchin M."/>
            <person name="Marcolungo L."/>
            <person name="Rossato M."/>
            <person name="Girolomoni L."/>
            <person name="Cosentino E."/>
            <person name="Cuine S."/>
            <person name="Li-Beisson Y."/>
            <person name="Delledonne M."/>
            <person name="Ballottari M."/>
        </authorList>
    </citation>
    <scope>NUCLEOTIDE SEQUENCE</scope>
    <source>
        <strain evidence="11">211/11P</strain>
        <tissue evidence="11">Whole cell</tissue>
    </source>
</reference>
<feature type="transmembrane region" description="Helical" evidence="7">
    <location>
        <begin position="518"/>
        <end position="538"/>
    </location>
</feature>
<dbReference type="InterPro" id="IPR015338">
    <property type="entry name" value="GT64_dom"/>
</dbReference>
<evidence type="ECO:0000259" key="9">
    <source>
        <dbReference type="Pfam" id="PF09258"/>
    </source>
</evidence>
<dbReference type="GO" id="GO:0016757">
    <property type="term" value="F:glycosyltransferase activity"/>
    <property type="evidence" value="ECO:0007669"/>
    <property type="project" value="InterPro"/>
</dbReference>
<dbReference type="InterPro" id="IPR029044">
    <property type="entry name" value="Nucleotide-diphossugar_trans"/>
</dbReference>
<feature type="domain" description="Glucosamine inositolphosphorylceramide transferase 1 N-terminal" evidence="10">
    <location>
        <begin position="47"/>
        <end position="357"/>
    </location>
</feature>
<comment type="subcellular location">
    <subcellularLocation>
        <location evidence="1">Membrane</location>
    </subcellularLocation>
</comment>
<evidence type="ECO:0000313" key="11">
    <source>
        <dbReference type="EMBL" id="KAI3430612.1"/>
    </source>
</evidence>
<evidence type="ECO:0008006" key="13">
    <source>
        <dbReference type="Google" id="ProtNLM"/>
    </source>
</evidence>
<dbReference type="PANTHER" id="PTHR48261:SF6">
    <property type="entry name" value="GLYCOSYLTRANSFERASE FAMILY PROTEIN"/>
    <property type="match status" value="1"/>
</dbReference>
<feature type="region of interest" description="Disordered" evidence="6">
    <location>
        <begin position="466"/>
        <end position="496"/>
    </location>
</feature>
<comment type="similarity">
    <text evidence="2">Belongs to the glycosyltransferase 64 family.</text>
</comment>
<accession>A0A9D4TNP2</accession>
<evidence type="ECO:0000313" key="12">
    <source>
        <dbReference type="Proteomes" id="UP001055712"/>
    </source>
</evidence>
<evidence type="ECO:0000256" key="4">
    <source>
        <dbReference type="ARBA" id="ARBA00023136"/>
    </source>
</evidence>
<evidence type="ECO:0000256" key="6">
    <source>
        <dbReference type="SAM" id="MobiDB-lite"/>
    </source>
</evidence>
<evidence type="ECO:0000256" key="3">
    <source>
        <dbReference type="ARBA" id="ARBA00022679"/>
    </source>
</evidence>
<dbReference type="Pfam" id="PF24793">
    <property type="entry name" value="GINT1_N"/>
    <property type="match status" value="1"/>
</dbReference>
<sequence>MAGQRTALACCFWLALCIPLGASQAAIDEQEPEETCKPCRFVQSASSFGLLVGDEAGPLKLRHIDLLGIESASALPLANPFLTALQLTEDIDSGSRTSSNGGSTSGRMAAVDAISKPTLVSSPGDHRLLMFFAAHACGRDRWGIAAAESSDGSGVTWRGLGMVAESNTTDLHAPSLFQHNGTWYLVPESGRQQQEVQLFRASSFPTAWQPAGVLISEPLSGVQVVQHGGTWWLVGHRRGPGAGGQHHVLCIFSSRSPFGPWSPHPSGNLPSASATTAGALFTWEGRLHRLSRSCRGKACGGLQMSQLHLSADAVAESPVRLDLGPRLWWQPASWDSAGWSHVSVGQRPDGTWLAVVQASQLPSSAAPLSRVLQAASATLRLLSLACIVLLLVSGAARVPALRFWLLKRRWGQLLVAWSAYPPHLKPAKQQSSSSPPAASRPSMLVRLVASGAATGSSLLFPRHRSSGTMGGSAAGQGLPRHSAKAGQSLSSGLNPAAGGGREASCWGRQRSHLPPLRLLLTWLTLVVAVAGTLAAQGVRSVAQPFFVRAQAQAVGGQYSRFTLMVMSYDARLAELQMYTRHYSQCPSVGEILVVWNRGPPPDPSSFQSLVPVRVRAEAVNSMNNRFRPDPDMLFRSVLSLDDDILIPCTTIEAAFARWRRTPQQLLGFYPRLLLPFGGGSMDGSHGGGGPPVYRFEEFVFQQKAYNAILAGAAFMDSATFFPLYFSPATAAARELVDSVFNCDDLLLNYVVANWTAAAAANMSRDAAAAVVPPTQLFRPERRIDASRFSGVGISHHPARFKAAADACLKAFGQIFNGHPLVHRPLEAHYGSPPNCKLWPLDCMYLGD</sequence>
<evidence type="ECO:0000256" key="7">
    <source>
        <dbReference type="SAM" id="Phobius"/>
    </source>
</evidence>
<dbReference type="AlphaFoldDB" id="A0A9D4TNP2"/>
<keyword evidence="7" id="KW-1133">Transmembrane helix</keyword>
<organism evidence="11 12">
    <name type="scientific">Chlorella vulgaris</name>
    <name type="common">Green alga</name>
    <dbReference type="NCBI Taxonomy" id="3077"/>
    <lineage>
        <taxon>Eukaryota</taxon>
        <taxon>Viridiplantae</taxon>
        <taxon>Chlorophyta</taxon>
        <taxon>core chlorophytes</taxon>
        <taxon>Trebouxiophyceae</taxon>
        <taxon>Chlorellales</taxon>
        <taxon>Chlorellaceae</taxon>
        <taxon>Chlorella clade</taxon>
        <taxon>Chlorella</taxon>
    </lineage>
</organism>
<feature type="signal peptide" evidence="8">
    <location>
        <begin position="1"/>
        <end position="25"/>
    </location>
</feature>
<dbReference type="Pfam" id="PF09258">
    <property type="entry name" value="Glyco_transf_64"/>
    <property type="match status" value="1"/>
</dbReference>
<keyword evidence="5" id="KW-1015">Disulfide bond</keyword>
<feature type="domain" description="Glycosyl transferase 64" evidence="9">
    <location>
        <begin position="561"/>
        <end position="825"/>
    </location>
</feature>
<dbReference type="Proteomes" id="UP001055712">
    <property type="component" value="Unassembled WGS sequence"/>
</dbReference>
<keyword evidence="3" id="KW-0808">Transferase</keyword>
<evidence type="ECO:0000256" key="1">
    <source>
        <dbReference type="ARBA" id="ARBA00004370"/>
    </source>
</evidence>
<name>A0A9D4TNP2_CHLVU</name>
<evidence type="ECO:0000256" key="2">
    <source>
        <dbReference type="ARBA" id="ARBA00008700"/>
    </source>
</evidence>
<keyword evidence="4 7" id="KW-0472">Membrane</keyword>
<dbReference type="Gene3D" id="3.90.550.10">
    <property type="entry name" value="Spore Coat Polysaccharide Biosynthesis Protein SpsA, Chain A"/>
    <property type="match status" value="1"/>
</dbReference>
<dbReference type="Gene3D" id="2.115.10.20">
    <property type="entry name" value="Glycosyl hydrolase domain, family 43"/>
    <property type="match status" value="1"/>
</dbReference>
<keyword evidence="12" id="KW-1185">Reference proteome</keyword>
<reference evidence="11" key="1">
    <citation type="journal article" date="2019" name="Plant J.">
        <title>Chlorella vulgaris genome assembly and annotation reveals the molecular basis for metabolic acclimation to high light conditions.</title>
        <authorList>
            <person name="Cecchin M."/>
            <person name="Marcolungo L."/>
            <person name="Rossato M."/>
            <person name="Girolomoni L."/>
            <person name="Cosentino E."/>
            <person name="Cuine S."/>
            <person name="Li-Beisson Y."/>
            <person name="Delledonne M."/>
            <person name="Ballottari M."/>
        </authorList>
    </citation>
    <scope>NUCLEOTIDE SEQUENCE</scope>
    <source>
        <strain evidence="11">211/11P</strain>
    </source>
</reference>
<dbReference type="GO" id="GO:0016020">
    <property type="term" value="C:membrane"/>
    <property type="evidence" value="ECO:0007669"/>
    <property type="project" value="UniProtKB-SubCell"/>
</dbReference>
<evidence type="ECO:0000256" key="8">
    <source>
        <dbReference type="SAM" id="SignalP"/>
    </source>
</evidence>